<dbReference type="EMBL" id="CAJRGZ010000027">
    <property type="protein sequence ID" value="CAG5182514.1"/>
    <property type="molecule type" value="Genomic_DNA"/>
</dbReference>
<dbReference type="InterPro" id="IPR040112">
    <property type="entry name" value="WetA"/>
</dbReference>
<feature type="region of interest" description="Disordered" evidence="8">
    <location>
        <begin position="126"/>
        <end position="146"/>
    </location>
</feature>
<dbReference type="PANTHER" id="PTHR22934:SF25">
    <property type="entry name" value="DEVELOPMENTAL REGULATORY PROTEIN WETA"/>
    <property type="match status" value="1"/>
</dbReference>
<dbReference type="GO" id="GO:0030435">
    <property type="term" value="P:sporulation resulting in formation of a cellular spore"/>
    <property type="evidence" value="ECO:0007669"/>
    <property type="project" value="UniProtKB-KW"/>
</dbReference>
<dbReference type="AlphaFoldDB" id="A0A8J2N3Z2"/>
<comment type="caution">
    <text evidence="9">The sequence shown here is derived from an EMBL/GenBank/DDBJ whole genome shotgun (WGS) entry which is preliminary data.</text>
</comment>
<keyword evidence="4" id="KW-0805">Transcription regulation</keyword>
<evidence type="ECO:0000256" key="1">
    <source>
        <dbReference type="ARBA" id="ARBA00008881"/>
    </source>
</evidence>
<evidence type="ECO:0000256" key="2">
    <source>
        <dbReference type="ARBA" id="ARBA00015342"/>
    </source>
</evidence>
<keyword evidence="3" id="KW-0749">Sporulation</keyword>
<name>A0A8J2N3Z2_9PLEO</name>
<feature type="region of interest" description="Disordered" evidence="8">
    <location>
        <begin position="419"/>
        <end position="510"/>
    </location>
</feature>
<keyword evidence="5" id="KW-0010">Activator</keyword>
<evidence type="ECO:0000256" key="4">
    <source>
        <dbReference type="ARBA" id="ARBA00023015"/>
    </source>
</evidence>
<evidence type="ECO:0000256" key="6">
    <source>
        <dbReference type="ARBA" id="ARBA00023163"/>
    </source>
</evidence>
<evidence type="ECO:0000256" key="3">
    <source>
        <dbReference type="ARBA" id="ARBA00022969"/>
    </source>
</evidence>
<comment type="similarity">
    <text evidence="1">Belongs to the wetA family.</text>
</comment>
<organism evidence="9 10">
    <name type="scientific">Alternaria atra</name>
    <dbReference type="NCBI Taxonomy" id="119953"/>
    <lineage>
        <taxon>Eukaryota</taxon>
        <taxon>Fungi</taxon>
        <taxon>Dikarya</taxon>
        <taxon>Ascomycota</taxon>
        <taxon>Pezizomycotina</taxon>
        <taxon>Dothideomycetes</taxon>
        <taxon>Pleosporomycetidae</taxon>
        <taxon>Pleosporales</taxon>
        <taxon>Pleosporineae</taxon>
        <taxon>Pleosporaceae</taxon>
        <taxon>Alternaria</taxon>
        <taxon>Alternaria sect. Ulocladioides</taxon>
    </lineage>
</organism>
<dbReference type="OrthoDB" id="2575228at2759"/>
<gene>
    <name evidence="9" type="ORF">ALTATR162_LOCUS10198</name>
</gene>
<proteinExistence type="inferred from homology"/>
<keyword evidence="6" id="KW-0804">Transcription</keyword>
<dbReference type="GeneID" id="67010332"/>
<evidence type="ECO:0000313" key="10">
    <source>
        <dbReference type="Proteomes" id="UP000676310"/>
    </source>
</evidence>
<evidence type="ECO:0000256" key="5">
    <source>
        <dbReference type="ARBA" id="ARBA00023159"/>
    </source>
</evidence>
<keyword evidence="7" id="KW-0183">Conidiation</keyword>
<evidence type="ECO:0000256" key="7">
    <source>
        <dbReference type="ARBA" id="ARBA00023321"/>
    </source>
</evidence>
<evidence type="ECO:0000313" key="9">
    <source>
        <dbReference type="EMBL" id="CAG5182514.1"/>
    </source>
</evidence>
<dbReference type="GO" id="GO:0048315">
    <property type="term" value="P:conidium formation"/>
    <property type="evidence" value="ECO:0007669"/>
    <property type="project" value="UniProtKB-KW"/>
</dbReference>
<feature type="compositionally biased region" description="Polar residues" evidence="8">
    <location>
        <begin position="128"/>
        <end position="143"/>
    </location>
</feature>
<dbReference type="Proteomes" id="UP000676310">
    <property type="component" value="Unassembled WGS sequence"/>
</dbReference>
<keyword evidence="10" id="KW-1185">Reference proteome</keyword>
<dbReference type="RefSeq" id="XP_043173769.1">
    <property type="nucleotide sequence ID" value="XM_043317834.1"/>
</dbReference>
<dbReference type="PANTHER" id="PTHR22934">
    <property type="entry name" value="PROTEIN ESC1/WETA-RELATED"/>
    <property type="match status" value="1"/>
</dbReference>
<evidence type="ECO:0000256" key="8">
    <source>
        <dbReference type="SAM" id="MobiDB-lite"/>
    </source>
</evidence>
<sequence length="542" mass="59250">MPMWPIGDKEVDVVDLDRLFEEYVQTDLLNPFSDCKPKRPSSDDLTHLFDSTSSNESELFGPAPILDWEMQAAWHKALEKYERNSTSFPSRDSTSSFDVTSSIGNDSFSDSELLNFEDLLELERKQSRAISQPPTSRPHTSGRSVKKAVSVHSQLRHRGISKTSKRPHASTFTKMMRSSQYHPSLGNTWTRKMETPTTSLVRASSHGIASPPLSTKENSSELFVQGQHQAYTDDYSCLPNSPGFPNYHLTPTASPAMGVASNIGSGFDDNMGLASASSSAPSAALSALQTPPSSLQLSMTTWDPNTSPDLDLGFPASCDSANGTHTADWWDDNVSARQPPHLNNLSHNNSQSTSQNMGIEGLGISCEPVSYVFGTMHNGYPASRTSASFDMATYGAMYNTPSHQKQSNHTQYQFASIIQSVSRSPSPRTEPRFHRHSHTSSHRSSQSSSRRKSSNASQQSSRQTSTSGGGVGFVNFTPDDSRKILTGVAPSGSSKTKARREKEAADKRRKLSRAAMKAVIEAGGDIDSLRRLEREGVLVMEG</sequence>
<feature type="compositionally biased region" description="Low complexity" evidence="8">
    <location>
        <begin position="442"/>
        <end position="466"/>
    </location>
</feature>
<protein>
    <recommendedName>
        <fullName evidence="2">Developmental regulatory protein wetA</fullName>
    </recommendedName>
</protein>
<reference evidence="9" key="1">
    <citation type="submission" date="2021-05" db="EMBL/GenBank/DDBJ databases">
        <authorList>
            <person name="Stam R."/>
        </authorList>
    </citation>
    <scope>NUCLEOTIDE SEQUENCE</scope>
    <source>
        <strain evidence="9">CS162</strain>
    </source>
</reference>
<accession>A0A8J2N3Z2</accession>